<feature type="region of interest" description="Disordered" evidence="1">
    <location>
        <begin position="16"/>
        <end position="57"/>
    </location>
</feature>
<keyword evidence="3" id="KW-1185">Reference proteome</keyword>
<sequence length="251" mass="28100">MEFLRKQKAELWEVTEDEVTKDEDKEERFWMGRQNNDPGLSGRNQGESVRERGGERDTIGITEIKRAKLQSLTLTSGTFVELNAGELACTSKNIPSGGEAFLYFSESLRFGLTGRRKINGEVMGVFAGTRRYPGVSVREPVGQRWAPDCCPVMLRALRLKTVLATLLALFAFILARPLHFDIVLQRTSDAEPFVPDEGAVRSERSANISHIIGVSRKIQLIVNKIMFLQISPDGNVNGTDNDNDYKKVLKP</sequence>
<evidence type="ECO:0000313" key="3">
    <source>
        <dbReference type="Proteomes" id="UP001359485"/>
    </source>
</evidence>
<accession>A0ABR1BG36</accession>
<feature type="compositionally biased region" description="Basic and acidic residues" evidence="1">
    <location>
        <begin position="48"/>
        <end position="57"/>
    </location>
</feature>
<gene>
    <name evidence="2" type="ORF">RUM44_013434</name>
</gene>
<dbReference type="EMBL" id="JAWJWF010000001">
    <property type="protein sequence ID" value="KAK6641719.1"/>
    <property type="molecule type" value="Genomic_DNA"/>
</dbReference>
<dbReference type="SUPFAM" id="SSF50353">
    <property type="entry name" value="Cytokine"/>
    <property type="match status" value="1"/>
</dbReference>
<reference evidence="2 3" key="1">
    <citation type="submission" date="2023-09" db="EMBL/GenBank/DDBJ databases">
        <title>Genomes of two closely related lineages of the louse Polyplax serrata with different host specificities.</title>
        <authorList>
            <person name="Martinu J."/>
            <person name="Tarabai H."/>
            <person name="Stefka J."/>
            <person name="Hypsa V."/>
        </authorList>
    </citation>
    <scope>NUCLEOTIDE SEQUENCE [LARGE SCALE GENOMIC DNA]</scope>
    <source>
        <strain evidence="2">98ZLc_SE</strain>
    </source>
</reference>
<proteinExistence type="predicted"/>
<comment type="caution">
    <text evidence="2">The sequence shown here is derived from an EMBL/GenBank/DDBJ whole genome shotgun (WGS) entry which is preliminary data.</text>
</comment>
<protein>
    <submittedName>
        <fullName evidence="2">Uncharacterized protein</fullName>
    </submittedName>
</protein>
<evidence type="ECO:0000256" key="1">
    <source>
        <dbReference type="SAM" id="MobiDB-lite"/>
    </source>
</evidence>
<evidence type="ECO:0000313" key="2">
    <source>
        <dbReference type="EMBL" id="KAK6641719.1"/>
    </source>
</evidence>
<name>A0ABR1BG36_POLSC</name>
<organism evidence="2 3">
    <name type="scientific">Polyplax serrata</name>
    <name type="common">Common mouse louse</name>
    <dbReference type="NCBI Taxonomy" id="468196"/>
    <lineage>
        <taxon>Eukaryota</taxon>
        <taxon>Metazoa</taxon>
        <taxon>Ecdysozoa</taxon>
        <taxon>Arthropoda</taxon>
        <taxon>Hexapoda</taxon>
        <taxon>Insecta</taxon>
        <taxon>Pterygota</taxon>
        <taxon>Neoptera</taxon>
        <taxon>Paraneoptera</taxon>
        <taxon>Psocodea</taxon>
        <taxon>Troctomorpha</taxon>
        <taxon>Phthiraptera</taxon>
        <taxon>Anoplura</taxon>
        <taxon>Polyplacidae</taxon>
        <taxon>Polyplax</taxon>
    </lineage>
</organism>
<dbReference type="InterPro" id="IPR008996">
    <property type="entry name" value="IL1/FGF"/>
</dbReference>
<dbReference type="Gene3D" id="2.80.10.50">
    <property type="match status" value="1"/>
</dbReference>
<dbReference type="Proteomes" id="UP001359485">
    <property type="component" value="Unassembled WGS sequence"/>
</dbReference>
<feature type="compositionally biased region" description="Polar residues" evidence="1">
    <location>
        <begin position="33"/>
        <end position="47"/>
    </location>
</feature>